<name>A0A090MH70_AFIFE</name>
<evidence type="ECO:0000256" key="1">
    <source>
        <dbReference type="SAM" id="Phobius"/>
    </source>
</evidence>
<organism evidence="2 3">
    <name type="scientific">Afipia felis</name>
    <name type="common">Cat scratch disease bacillus</name>
    <dbReference type="NCBI Taxonomy" id="1035"/>
    <lineage>
        <taxon>Bacteria</taxon>
        <taxon>Pseudomonadati</taxon>
        <taxon>Pseudomonadota</taxon>
        <taxon>Alphaproteobacteria</taxon>
        <taxon>Hyphomicrobiales</taxon>
        <taxon>Nitrobacteraceae</taxon>
        <taxon>Afipia</taxon>
    </lineage>
</organism>
<dbReference type="Gene3D" id="1.20.1280.290">
    <property type="match status" value="1"/>
</dbReference>
<dbReference type="GO" id="GO:0016020">
    <property type="term" value="C:membrane"/>
    <property type="evidence" value="ECO:0007669"/>
    <property type="project" value="InterPro"/>
</dbReference>
<dbReference type="InterPro" id="IPR004316">
    <property type="entry name" value="SWEET_rpt"/>
</dbReference>
<keyword evidence="1" id="KW-0812">Transmembrane</keyword>
<feature type="transmembrane region" description="Helical" evidence="1">
    <location>
        <begin position="38"/>
        <end position="58"/>
    </location>
</feature>
<dbReference type="OrthoDB" id="9814012at2"/>
<protein>
    <submittedName>
        <fullName evidence="2">MtN3/saliva family protein</fullName>
    </submittedName>
</protein>
<feature type="transmembrane region" description="Helical" evidence="1">
    <location>
        <begin position="6"/>
        <end position="26"/>
    </location>
</feature>
<dbReference type="STRING" id="1035.BN961_00356"/>
<accession>A0A090MH70</accession>
<keyword evidence="1" id="KW-1133">Transmembrane helix</keyword>
<sequence>MNGSLTIGALGLAAAALTSLSYLPQARKALPRGATKDLSLKTLGALLVGLCLWAVYGILRSDVVIVIANSVGAVLVAIVLVCKLRDLLYCRR</sequence>
<dbReference type="Proteomes" id="UP000035762">
    <property type="component" value="Unassembled WGS sequence"/>
</dbReference>
<evidence type="ECO:0000313" key="3">
    <source>
        <dbReference type="Proteomes" id="UP000035762"/>
    </source>
</evidence>
<dbReference type="EMBL" id="CCAZ020000001">
    <property type="protein sequence ID" value="CEG06975.1"/>
    <property type="molecule type" value="Genomic_DNA"/>
</dbReference>
<keyword evidence="1" id="KW-0472">Membrane</keyword>
<dbReference type="Pfam" id="PF03083">
    <property type="entry name" value="MtN3_slv"/>
    <property type="match status" value="1"/>
</dbReference>
<dbReference type="RefSeq" id="WP_048755599.1">
    <property type="nucleotide sequence ID" value="NZ_CCAZ020000001.1"/>
</dbReference>
<proteinExistence type="predicted"/>
<keyword evidence="3" id="KW-1185">Reference proteome</keyword>
<dbReference type="AlphaFoldDB" id="A0A090MH70"/>
<comment type="caution">
    <text evidence="2">The sequence shown here is derived from an EMBL/GenBank/DDBJ whole genome shotgun (WGS) entry which is preliminary data.</text>
</comment>
<reference evidence="2 3" key="1">
    <citation type="journal article" date="2014" name="Genome Announc.">
        <title>Genome Sequence of Afipia felis Strain 76713, Isolated in Hospital Water Using an Amoeba Co-Culture Procedure.</title>
        <authorList>
            <person name="Benamar S."/>
            <person name="La Scola B."/>
            <person name="Croce O."/>
        </authorList>
    </citation>
    <scope>NUCLEOTIDE SEQUENCE [LARGE SCALE GENOMIC DNA]</scope>
    <source>
        <strain evidence="2 3">76713</strain>
    </source>
</reference>
<gene>
    <name evidence="2" type="ORF">BN961_00356</name>
</gene>
<evidence type="ECO:0000313" key="2">
    <source>
        <dbReference type="EMBL" id="CEG06975.1"/>
    </source>
</evidence>
<feature type="transmembrane region" description="Helical" evidence="1">
    <location>
        <begin position="64"/>
        <end position="82"/>
    </location>
</feature>